<organism evidence="2 3">
    <name type="scientific">Schistosoma margrebowiei</name>
    <dbReference type="NCBI Taxonomy" id="48269"/>
    <lineage>
        <taxon>Eukaryota</taxon>
        <taxon>Metazoa</taxon>
        <taxon>Spiralia</taxon>
        <taxon>Lophotrochozoa</taxon>
        <taxon>Platyhelminthes</taxon>
        <taxon>Trematoda</taxon>
        <taxon>Digenea</taxon>
        <taxon>Strigeidida</taxon>
        <taxon>Schistosomatoidea</taxon>
        <taxon>Schistosomatidae</taxon>
        <taxon>Schistosoma</taxon>
    </lineage>
</organism>
<dbReference type="WBParaSite" id="SMRG1_93360.1">
    <property type="protein sequence ID" value="SMRG1_93360.1"/>
    <property type="gene ID" value="SMRG1_93360"/>
</dbReference>
<sequence>MIVQGEFSKENGSQILIADSSTMMMKIIFDDVSAVTSQNNFLCIFTPYAEAVVLSAVILIVIGLVLGLIIIIVRKLHSTSTKNSFFMVIT</sequence>
<evidence type="ECO:0000313" key="2">
    <source>
        <dbReference type="Proteomes" id="UP000050790"/>
    </source>
</evidence>
<keyword evidence="1" id="KW-0472">Membrane</keyword>
<reference evidence="3" key="1">
    <citation type="submission" date="2023-11" db="UniProtKB">
        <authorList>
            <consortium name="WormBaseParasite"/>
        </authorList>
    </citation>
    <scope>IDENTIFICATION</scope>
</reference>
<protein>
    <submittedName>
        <fullName evidence="3">Uncharacterized protein</fullName>
    </submittedName>
</protein>
<keyword evidence="1" id="KW-0812">Transmembrane</keyword>
<accession>A0AA85ALX0</accession>
<keyword evidence="1" id="KW-1133">Transmembrane helix</keyword>
<proteinExistence type="predicted"/>
<dbReference type="AlphaFoldDB" id="A0AA85ALX0"/>
<feature type="transmembrane region" description="Helical" evidence="1">
    <location>
        <begin position="51"/>
        <end position="73"/>
    </location>
</feature>
<name>A0AA85ALX0_9TREM</name>
<dbReference type="Proteomes" id="UP000050790">
    <property type="component" value="Unassembled WGS sequence"/>
</dbReference>
<evidence type="ECO:0000256" key="1">
    <source>
        <dbReference type="SAM" id="Phobius"/>
    </source>
</evidence>
<evidence type="ECO:0000313" key="3">
    <source>
        <dbReference type="WBParaSite" id="SMRG1_93360.1"/>
    </source>
</evidence>